<protein>
    <submittedName>
        <fullName evidence="4">Phosphodiesterase</fullName>
    </submittedName>
</protein>
<organism evidence="4 5">
    <name type="scientific">Falsiroseomonas oleicola</name>
    <dbReference type="NCBI Taxonomy" id="2801474"/>
    <lineage>
        <taxon>Bacteria</taxon>
        <taxon>Pseudomonadati</taxon>
        <taxon>Pseudomonadota</taxon>
        <taxon>Alphaproteobacteria</taxon>
        <taxon>Acetobacterales</taxon>
        <taxon>Roseomonadaceae</taxon>
        <taxon>Falsiroseomonas</taxon>
    </lineage>
</organism>
<name>A0ABS6H9Y5_9PROT</name>
<dbReference type="PANTHER" id="PTHR42988">
    <property type="entry name" value="PHOSPHOHYDROLASE"/>
    <property type="match status" value="1"/>
</dbReference>
<evidence type="ECO:0000313" key="5">
    <source>
        <dbReference type="Proteomes" id="UP000689967"/>
    </source>
</evidence>
<reference evidence="4 5" key="1">
    <citation type="submission" date="2021-01" db="EMBL/GenBank/DDBJ databases">
        <title>Roseomonas sp. nov, a bacterium isolated from an oil production mixture in Yumen Oilfield.</title>
        <authorList>
            <person name="Wu D."/>
        </authorList>
    </citation>
    <scope>NUCLEOTIDE SEQUENCE [LARGE SCALE GENOMIC DNA]</scope>
    <source>
        <strain evidence="4 5">ROY-5-3</strain>
    </source>
</reference>
<feature type="domain" description="Calcineurin-like phosphoesterase" evidence="3">
    <location>
        <begin position="1"/>
        <end position="194"/>
    </location>
</feature>
<proteinExistence type="predicted"/>
<dbReference type="RefSeq" id="WP_216875013.1">
    <property type="nucleotide sequence ID" value="NZ_JAERQM010000002.1"/>
</dbReference>
<comment type="caution">
    <text evidence="4">The sequence shown here is derived from an EMBL/GenBank/DDBJ whole genome shotgun (WGS) entry which is preliminary data.</text>
</comment>
<dbReference type="InterPro" id="IPR004843">
    <property type="entry name" value="Calcineurin-like_PHP"/>
</dbReference>
<accession>A0ABS6H9Y5</accession>
<evidence type="ECO:0000313" key="4">
    <source>
        <dbReference type="EMBL" id="MBU8544135.1"/>
    </source>
</evidence>
<dbReference type="CDD" id="cd07402">
    <property type="entry name" value="MPP_GpdQ"/>
    <property type="match status" value="1"/>
</dbReference>
<gene>
    <name evidence="4" type="ORF">JJQ90_10485</name>
</gene>
<keyword evidence="2" id="KW-0378">Hydrolase</keyword>
<dbReference type="Pfam" id="PF00149">
    <property type="entry name" value="Metallophos"/>
    <property type="match status" value="1"/>
</dbReference>
<evidence type="ECO:0000256" key="1">
    <source>
        <dbReference type="ARBA" id="ARBA00022723"/>
    </source>
</evidence>
<keyword evidence="5" id="KW-1185">Reference proteome</keyword>
<sequence length="257" mass="28129">MKFIHLSDLHLVGSGATLHGLDPRDRLRRCVAHIRRFHADAAFVVLTGDLTHGGEPGGYAAARAILAEMPMPLHVTIGNHDSRAAFRAAFPHVPVSECGFVQDAFDTPEGRFILLDTHEPQQAEGRLCAQRLAWLERALRTSSGPVFLGLHHPPFRVGLGRMDRIRLRDGESLLGVLRPHLGRVRHMFVGHLHRALAGSWHGVPFSGVRGTNHQIALDFVTQDVAPVSFEAPGYGVVLVSPEAVVAHLEELPDGESR</sequence>
<keyword evidence="1" id="KW-0479">Metal-binding</keyword>
<dbReference type="InterPro" id="IPR050884">
    <property type="entry name" value="CNP_phosphodiesterase-III"/>
</dbReference>
<dbReference type="InterPro" id="IPR026575">
    <property type="entry name" value="GpdQ/CpdA-like"/>
</dbReference>
<dbReference type="PANTHER" id="PTHR42988:SF2">
    <property type="entry name" value="CYCLIC NUCLEOTIDE PHOSPHODIESTERASE CBUA0032-RELATED"/>
    <property type="match status" value="1"/>
</dbReference>
<dbReference type="EMBL" id="JAERQM010000002">
    <property type="protein sequence ID" value="MBU8544135.1"/>
    <property type="molecule type" value="Genomic_DNA"/>
</dbReference>
<evidence type="ECO:0000259" key="3">
    <source>
        <dbReference type="Pfam" id="PF00149"/>
    </source>
</evidence>
<dbReference type="Proteomes" id="UP000689967">
    <property type="component" value="Unassembled WGS sequence"/>
</dbReference>
<evidence type="ECO:0000256" key="2">
    <source>
        <dbReference type="ARBA" id="ARBA00022801"/>
    </source>
</evidence>